<dbReference type="OrthoDB" id="495728at2"/>
<dbReference type="RefSeq" id="WP_103166899.1">
    <property type="nucleotide sequence ID" value="NZ_CP130489.1"/>
</dbReference>
<dbReference type="EMBL" id="PYZH01000008">
    <property type="protein sequence ID" value="PTF16449.1"/>
    <property type="molecule type" value="Genomic_DNA"/>
</dbReference>
<dbReference type="Proteomes" id="UP000243350">
    <property type="component" value="Unassembled WGS sequence"/>
</dbReference>
<dbReference type="Gene3D" id="1.10.510.40">
    <property type="match status" value="1"/>
</dbReference>
<dbReference type="AlphaFoldDB" id="A0A2K4DKE7"/>
<comment type="caution">
    <text evidence="7">The sequence shown here is derived from an EMBL/GenBank/DDBJ whole genome shotgun (WGS) entry which is preliminary data.</text>
</comment>
<proteinExistence type="inferred from homology"/>
<dbReference type="Proteomes" id="UP000242088">
    <property type="component" value="Unassembled WGS sequence"/>
</dbReference>
<evidence type="ECO:0000256" key="1">
    <source>
        <dbReference type="ARBA" id="ARBA00004924"/>
    </source>
</evidence>
<comment type="similarity">
    <text evidence="2">Belongs to the IucA/IucC family.</text>
</comment>
<feature type="domain" description="Aerobactin siderophore biosynthesis IucA/IucC-like C-terminal" evidence="4">
    <location>
        <begin position="413"/>
        <end position="569"/>
    </location>
</feature>
<reference evidence="6" key="2">
    <citation type="submission" date="2018-03" db="EMBL/GenBank/DDBJ databases">
        <authorList>
            <person name="Naushad S."/>
        </authorList>
    </citation>
    <scope>NUCLEOTIDE SEQUENCE</scope>
    <source>
        <strain evidence="6">SNUC 1409</strain>
    </source>
</reference>
<sequence length="586" mass="67252">MSQNDWQLADKNMQYRVLNALTKEKVWSENTKITSQDHTLEIQLHGCLLITRFKRSSMMSRYEFEGPIIYSCGKHKTEITSLENLIDILVQHFEIEISAQLNKELLHSRDSFVEIYKLFSSRKHNIQASMQFSRMPMTLNFFAWLQHISDAEEINDLLYSESLVIEGHPTHPLTKTKLPLTMDEVKAYSPEFERIIPLKIMLLHKKHARVTTIDGDTQFILHKVIPEYRARIRKFTQSLGLSLEDYQVLLVHPWQYENIISAKFEQWVEHQMLITTPFEVKSKATLSFRTMSLIGRPYHVKLPVNVQATSAVRTVSSVTTVDGPKLSLSLQNVLNQYPQLSVAIEPYGIYADTGNDDARQLACIIREAPYIANNGATVVTGALVNRNPIDDNVTVDSYIEWVKGEVDKESIHLFIQTYTRQLVKPIITLIQDYGIALEAHMQNTIVNLGPHYQMQFVVRDLGGSRIDLNTLSQSLKDIEVTNDSLLANSIEEVIAKFQHAVIQNQLAELIFHFSKYENIEEKELFDIVQMEVEHAINDSKPHAAVLRKVLFGPKITVKALLRMRIENKVKKYVNIDLDNPINTGVN</sequence>
<dbReference type="InterPro" id="IPR022770">
    <property type="entry name" value="IucA/IucC-like_C"/>
</dbReference>
<evidence type="ECO:0000259" key="4">
    <source>
        <dbReference type="Pfam" id="PF06276"/>
    </source>
</evidence>
<dbReference type="Pfam" id="PF04183">
    <property type="entry name" value="IucA_IucC"/>
    <property type="match status" value="1"/>
</dbReference>
<accession>A0A2K4DKE7</accession>
<evidence type="ECO:0000256" key="2">
    <source>
        <dbReference type="ARBA" id="ARBA00007832"/>
    </source>
</evidence>
<evidence type="ECO:0000313" key="6">
    <source>
        <dbReference type="EMBL" id="PTF14102.1"/>
    </source>
</evidence>
<dbReference type="InterPro" id="IPR037455">
    <property type="entry name" value="LucA/IucC-like"/>
</dbReference>
<dbReference type="PANTHER" id="PTHR34384:SF6">
    <property type="entry name" value="STAPHYLOFERRIN B SYNTHASE"/>
    <property type="match status" value="1"/>
</dbReference>
<comment type="pathway">
    <text evidence="1">Siderophore biosynthesis.</text>
</comment>
<reference evidence="7" key="3">
    <citation type="submission" date="2018-03" db="EMBL/GenBank/DDBJ databases">
        <authorList>
            <person name="Keele B.F."/>
        </authorList>
    </citation>
    <scope>NUCLEOTIDE SEQUENCE</scope>
    <source>
        <strain evidence="7">SNUC 4143</strain>
        <strain evidence="5">SNUC 761</strain>
    </source>
</reference>
<dbReference type="GO" id="GO:0019290">
    <property type="term" value="P:siderophore biosynthetic process"/>
    <property type="evidence" value="ECO:0007669"/>
    <property type="project" value="InterPro"/>
</dbReference>
<evidence type="ECO:0000313" key="9">
    <source>
        <dbReference type="Proteomes" id="UP000242547"/>
    </source>
</evidence>
<organism evidence="7 10">
    <name type="scientific">Staphylococcus devriesei</name>
    <dbReference type="NCBI Taxonomy" id="586733"/>
    <lineage>
        <taxon>Bacteria</taxon>
        <taxon>Bacillati</taxon>
        <taxon>Bacillota</taxon>
        <taxon>Bacilli</taxon>
        <taxon>Bacillales</taxon>
        <taxon>Staphylococcaceae</taxon>
        <taxon>Staphylococcus</taxon>
    </lineage>
</organism>
<name>A0A2K4DKE7_9STAP</name>
<evidence type="ECO:0000259" key="3">
    <source>
        <dbReference type="Pfam" id="PF04183"/>
    </source>
</evidence>
<evidence type="ECO:0000313" key="5">
    <source>
        <dbReference type="EMBL" id="PTE74739.1"/>
    </source>
</evidence>
<keyword evidence="8" id="KW-1185">Reference proteome</keyword>
<dbReference type="EMBL" id="PYZL01000001">
    <property type="protein sequence ID" value="PTE74739.1"/>
    <property type="molecule type" value="Genomic_DNA"/>
</dbReference>
<dbReference type="GeneID" id="48887368"/>
<dbReference type="Pfam" id="PF06276">
    <property type="entry name" value="FhuF"/>
    <property type="match status" value="1"/>
</dbReference>
<dbReference type="EMBL" id="PYZI01000006">
    <property type="protein sequence ID" value="PTF14102.1"/>
    <property type="molecule type" value="Genomic_DNA"/>
</dbReference>
<evidence type="ECO:0000313" key="7">
    <source>
        <dbReference type="EMBL" id="PTF16449.1"/>
    </source>
</evidence>
<evidence type="ECO:0000313" key="10">
    <source>
        <dbReference type="Proteomes" id="UP000243350"/>
    </source>
</evidence>
<dbReference type="InterPro" id="IPR007310">
    <property type="entry name" value="Aerobactin_biosyn_IucA/IucC_N"/>
</dbReference>
<evidence type="ECO:0000313" key="8">
    <source>
        <dbReference type="Proteomes" id="UP000242088"/>
    </source>
</evidence>
<protein>
    <submittedName>
        <fullName evidence="7">Siderophore synthetase</fullName>
    </submittedName>
</protein>
<feature type="domain" description="Aerobactin siderophore biosynthesis IucA/IucC N-terminal" evidence="3">
    <location>
        <begin position="157"/>
        <end position="384"/>
    </location>
</feature>
<reference evidence="8 9" key="1">
    <citation type="journal article" date="2016" name="Front. Microbiol.">
        <title>Comprehensive Phylogenetic Analysis of Bovine Non-aureus Staphylococci Species Based on Whole-Genome Sequencing.</title>
        <authorList>
            <person name="Naushad S."/>
            <person name="Barkema H.W."/>
            <person name="Luby C."/>
            <person name="Condas L.A."/>
            <person name="Nobrega D.B."/>
            <person name="Carson D.A."/>
            <person name="De Buck J."/>
        </authorList>
    </citation>
    <scope>NUCLEOTIDE SEQUENCE [LARGE SCALE GENOMIC DNA]</scope>
    <source>
        <strain evidence="6 8">SNUC 1409</strain>
        <strain evidence="7 10">SNUC 4143</strain>
        <strain evidence="5 9">SNUC 761</strain>
    </source>
</reference>
<dbReference type="PANTHER" id="PTHR34384">
    <property type="entry name" value="L-2,3-DIAMINOPROPANOATE--CITRATE LIGASE"/>
    <property type="match status" value="1"/>
</dbReference>
<dbReference type="GO" id="GO:0016881">
    <property type="term" value="F:acid-amino acid ligase activity"/>
    <property type="evidence" value="ECO:0007669"/>
    <property type="project" value="UniProtKB-ARBA"/>
</dbReference>
<gene>
    <name evidence="5" type="ORF">BUY44_00355</name>
    <name evidence="6" type="ORF">BUY47_07005</name>
    <name evidence="7" type="ORF">BUY48_02450</name>
</gene>
<dbReference type="Proteomes" id="UP000242547">
    <property type="component" value="Unassembled WGS sequence"/>
</dbReference>